<dbReference type="EMBL" id="JBHTAG010000002">
    <property type="protein sequence ID" value="MFC7096197.1"/>
    <property type="molecule type" value="Genomic_DNA"/>
</dbReference>
<dbReference type="EC" id="3.4.-.-" evidence="4"/>
<feature type="transmembrane region" description="Helical" evidence="2">
    <location>
        <begin position="68"/>
        <end position="85"/>
    </location>
</feature>
<accession>A0ABD5WRP1</accession>
<dbReference type="InterPro" id="IPR042150">
    <property type="entry name" value="MmRce1-like"/>
</dbReference>
<dbReference type="Pfam" id="PF02517">
    <property type="entry name" value="Rce1-like"/>
    <property type="match status" value="1"/>
</dbReference>
<protein>
    <submittedName>
        <fullName evidence="4">CPBP family intramembrane glutamic endopeptidase</fullName>
        <ecNumber evidence="4">3.4.-.-</ecNumber>
    </submittedName>
</protein>
<feature type="transmembrane region" description="Helical" evidence="2">
    <location>
        <begin position="175"/>
        <end position="197"/>
    </location>
</feature>
<dbReference type="GO" id="GO:0080120">
    <property type="term" value="P:CAAX-box protein maturation"/>
    <property type="evidence" value="ECO:0007669"/>
    <property type="project" value="UniProtKB-ARBA"/>
</dbReference>
<sequence length="297" mass="31733">MTLDPPADSSAQPTAEGDERTPTGPEGRGWRGVVAFLLLAFGWSWGVWGPQALAAEGVIRAAPTLPAVGAFGPTVAAFVLVAYADGWSGVRRLAARAVRVDFPRRWLAPALLLAPALVVLALGVAFATDTAPSFPWAGSPVVLPVAFVFVLLLGGPVQEEFGWRGYLLDPLQERLSALGGGVAVGLIWALWHVPLFYVPSETIYYRRSFVGFAVSITLLSVLLTWLYNNTNGSLLPALLLHATWNWSQVMFPVLDSDPASLAMVVLLAVTTVGVVGYWGPSRLTRLPALPADLRPGR</sequence>
<keyword evidence="2" id="KW-1133">Transmembrane helix</keyword>
<organism evidence="4 5">
    <name type="scientific">Halobaculum marinum</name>
    <dbReference type="NCBI Taxonomy" id="3031996"/>
    <lineage>
        <taxon>Archaea</taxon>
        <taxon>Methanobacteriati</taxon>
        <taxon>Methanobacteriota</taxon>
        <taxon>Stenosarchaea group</taxon>
        <taxon>Halobacteria</taxon>
        <taxon>Halobacteriales</taxon>
        <taxon>Haloferacaceae</taxon>
        <taxon>Halobaculum</taxon>
    </lineage>
</organism>
<feature type="transmembrane region" description="Helical" evidence="2">
    <location>
        <begin position="260"/>
        <end position="279"/>
    </location>
</feature>
<evidence type="ECO:0000256" key="2">
    <source>
        <dbReference type="SAM" id="Phobius"/>
    </source>
</evidence>
<reference evidence="4 5" key="1">
    <citation type="journal article" date="2019" name="Int. J. Syst. Evol. Microbiol.">
        <title>The Global Catalogue of Microorganisms (GCM) 10K type strain sequencing project: providing services to taxonomists for standard genome sequencing and annotation.</title>
        <authorList>
            <consortium name="The Broad Institute Genomics Platform"/>
            <consortium name="The Broad Institute Genome Sequencing Center for Infectious Disease"/>
            <person name="Wu L."/>
            <person name="Ma J."/>
        </authorList>
    </citation>
    <scope>NUCLEOTIDE SEQUENCE [LARGE SCALE GENOMIC DNA]</scope>
    <source>
        <strain evidence="4 5">DT55</strain>
    </source>
</reference>
<keyword evidence="2" id="KW-0812">Transmembrane</keyword>
<feature type="domain" description="CAAX prenyl protease 2/Lysostaphin resistance protein A-like" evidence="3">
    <location>
        <begin position="144"/>
        <end position="246"/>
    </location>
</feature>
<dbReference type="AlphaFoldDB" id="A0ABD5WRP1"/>
<evidence type="ECO:0000259" key="3">
    <source>
        <dbReference type="Pfam" id="PF02517"/>
    </source>
</evidence>
<name>A0ABD5WRP1_9EURY</name>
<comment type="caution">
    <text evidence="4">The sequence shown here is derived from an EMBL/GenBank/DDBJ whole genome shotgun (WGS) entry which is preliminary data.</text>
</comment>
<feature type="transmembrane region" description="Helical" evidence="2">
    <location>
        <begin position="134"/>
        <end position="154"/>
    </location>
</feature>
<keyword evidence="2" id="KW-0472">Membrane</keyword>
<keyword evidence="5" id="KW-1185">Reference proteome</keyword>
<proteinExistence type="predicted"/>
<keyword evidence="4" id="KW-0378">Hydrolase</keyword>
<feature type="transmembrane region" description="Helical" evidence="2">
    <location>
        <begin position="29"/>
        <end position="48"/>
    </location>
</feature>
<feature type="transmembrane region" description="Helical" evidence="2">
    <location>
        <begin position="106"/>
        <end position="128"/>
    </location>
</feature>
<dbReference type="Proteomes" id="UP001596388">
    <property type="component" value="Unassembled WGS sequence"/>
</dbReference>
<evidence type="ECO:0000256" key="1">
    <source>
        <dbReference type="SAM" id="MobiDB-lite"/>
    </source>
</evidence>
<dbReference type="RefSeq" id="WP_276239321.1">
    <property type="nucleotide sequence ID" value="NZ_CP119989.1"/>
</dbReference>
<dbReference type="PANTHER" id="PTHR35797:SF1">
    <property type="entry name" value="PROTEASE"/>
    <property type="match status" value="1"/>
</dbReference>
<evidence type="ECO:0000313" key="4">
    <source>
        <dbReference type="EMBL" id="MFC7096197.1"/>
    </source>
</evidence>
<dbReference type="GO" id="GO:0004175">
    <property type="term" value="F:endopeptidase activity"/>
    <property type="evidence" value="ECO:0007669"/>
    <property type="project" value="UniProtKB-ARBA"/>
</dbReference>
<feature type="region of interest" description="Disordered" evidence="1">
    <location>
        <begin position="1"/>
        <end position="27"/>
    </location>
</feature>
<dbReference type="GeneID" id="79269917"/>
<evidence type="ECO:0000313" key="5">
    <source>
        <dbReference type="Proteomes" id="UP001596388"/>
    </source>
</evidence>
<feature type="transmembrane region" description="Helical" evidence="2">
    <location>
        <begin position="209"/>
        <end position="227"/>
    </location>
</feature>
<dbReference type="PANTHER" id="PTHR35797">
    <property type="entry name" value="PROTEASE-RELATED"/>
    <property type="match status" value="1"/>
</dbReference>
<gene>
    <name evidence="4" type="ORF">ACFQKD_02680</name>
</gene>
<dbReference type="InterPro" id="IPR003675">
    <property type="entry name" value="Rce1/LyrA-like_dom"/>
</dbReference>